<protein>
    <submittedName>
        <fullName evidence="2">Uncharacterized protein</fullName>
    </submittedName>
</protein>
<organism evidence="2 3">
    <name type="scientific">Solanum verrucosum</name>
    <dbReference type="NCBI Taxonomy" id="315347"/>
    <lineage>
        <taxon>Eukaryota</taxon>
        <taxon>Viridiplantae</taxon>
        <taxon>Streptophyta</taxon>
        <taxon>Embryophyta</taxon>
        <taxon>Tracheophyta</taxon>
        <taxon>Spermatophyta</taxon>
        <taxon>Magnoliopsida</taxon>
        <taxon>eudicotyledons</taxon>
        <taxon>Gunneridae</taxon>
        <taxon>Pentapetalae</taxon>
        <taxon>asterids</taxon>
        <taxon>lamiids</taxon>
        <taxon>Solanales</taxon>
        <taxon>Solanaceae</taxon>
        <taxon>Solanoideae</taxon>
        <taxon>Solaneae</taxon>
        <taxon>Solanum</taxon>
    </lineage>
</organism>
<feature type="transmembrane region" description="Helical" evidence="1">
    <location>
        <begin position="119"/>
        <end position="138"/>
    </location>
</feature>
<feature type="transmembrane region" description="Helical" evidence="1">
    <location>
        <begin position="63"/>
        <end position="81"/>
    </location>
</feature>
<keyword evidence="3" id="KW-1185">Reference proteome</keyword>
<evidence type="ECO:0000313" key="3">
    <source>
        <dbReference type="Proteomes" id="UP001234989"/>
    </source>
</evidence>
<accession>A0AAF0PPE9</accession>
<evidence type="ECO:0000256" key="1">
    <source>
        <dbReference type="SAM" id="Phobius"/>
    </source>
</evidence>
<keyword evidence="1" id="KW-1133">Transmembrane helix</keyword>
<keyword evidence="1" id="KW-0472">Membrane</keyword>
<evidence type="ECO:0000313" key="2">
    <source>
        <dbReference type="EMBL" id="WMV08523.1"/>
    </source>
</evidence>
<keyword evidence="1" id="KW-0812">Transmembrane</keyword>
<dbReference type="AlphaFoldDB" id="A0AAF0PPE9"/>
<gene>
    <name evidence="2" type="ORF">MTR67_001908</name>
</gene>
<sequence>MIICSVDPALLLPSARDHVGWRQPKNNVGLGNEGCQNVVSYCVAPIRLSAAALGKLYKHTLDFSVFSSFLNLPLFGVSELYPISASVMCNKILTWRFMVPSIFRFLDSYIWYSETIHGCINYAFLGVWVFCYGTWSYFT</sequence>
<name>A0AAF0PPE9_SOLVR</name>
<dbReference type="Proteomes" id="UP001234989">
    <property type="component" value="Chromosome 1"/>
</dbReference>
<proteinExistence type="predicted"/>
<dbReference type="EMBL" id="CP133612">
    <property type="protein sequence ID" value="WMV08523.1"/>
    <property type="molecule type" value="Genomic_DNA"/>
</dbReference>
<reference evidence="2" key="1">
    <citation type="submission" date="2023-08" db="EMBL/GenBank/DDBJ databases">
        <title>A de novo genome assembly of Solanum verrucosum Schlechtendal, a Mexican diploid species geographically isolated from the other diploid A-genome species in potato relatives.</title>
        <authorList>
            <person name="Hosaka K."/>
        </authorList>
    </citation>
    <scope>NUCLEOTIDE SEQUENCE</scope>
    <source>
        <tissue evidence="2">Young leaves</tissue>
    </source>
</reference>